<dbReference type="EMBL" id="JAPFFF010000005">
    <property type="protein sequence ID" value="KAK8889098.1"/>
    <property type="molecule type" value="Genomic_DNA"/>
</dbReference>
<organism evidence="1 2">
    <name type="scientific">Tritrichomonas musculus</name>
    <dbReference type="NCBI Taxonomy" id="1915356"/>
    <lineage>
        <taxon>Eukaryota</taxon>
        <taxon>Metamonada</taxon>
        <taxon>Parabasalia</taxon>
        <taxon>Tritrichomonadida</taxon>
        <taxon>Tritrichomonadidae</taxon>
        <taxon>Tritrichomonas</taxon>
    </lineage>
</organism>
<sequence length="240" mass="27551">MYLYLNKILVFRQFYINIKIDFYRISEKSSFFVIYFQIKIKSLHTPPLKGAAQRGDIKHAHKNSSGRLPSKIGIALPDQIQCSTIRTPQYFSGFTKDYEEYSRIKNRSTYFDNESNTVTCIQFGDPQPVPFIQLCNSKIPELPAKTRSCASKKIQHRPSTAVNFVNYHYKNASDKEGNHGLTMKYFGESGNIIGCFTAARIPIQTKRPSTAVHHRTSSVRSIPRREDDIYKRLNGLVSLK</sequence>
<evidence type="ECO:0000313" key="1">
    <source>
        <dbReference type="EMBL" id="KAK8889098.1"/>
    </source>
</evidence>
<dbReference type="Proteomes" id="UP001470230">
    <property type="component" value="Unassembled WGS sequence"/>
</dbReference>
<name>A0ABR2KE18_9EUKA</name>
<gene>
    <name evidence="1" type="ORF">M9Y10_033842</name>
</gene>
<keyword evidence="2" id="KW-1185">Reference proteome</keyword>
<protein>
    <submittedName>
        <fullName evidence="1">Uncharacterized protein</fullName>
    </submittedName>
</protein>
<accession>A0ABR2KE18</accession>
<reference evidence="1 2" key="1">
    <citation type="submission" date="2024-04" db="EMBL/GenBank/DDBJ databases">
        <title>Tritrichomonas musculus Genome.</title>
        <authorList>
            <person name="Alves-Ferreira E."/>
            <person name="Grigg M."/>
            <person name="Lorenzi H."/>
            <person name="Galac M."/>
        </authorList>
    </citation>
    <scope>NUCLEOTIDE SEQUENCE [LARGE SCALE GENOMIC DNA]</scope>
    <source>
        <strain evidence="1 2">EAF2021</strain>
    </source>
</reference>
<comment type="caution">
    <text evidence="1">The sequence shown here is derived from an EMBL/GenBank/DDBJ whole genome shotgun (WGS) entry which is preliminary data.</text>
</comment>
<proteinExistence type="predicted"/>
<evidence type="ECO:0000313" key="2">
    <source>
        <dbReference type="Proteomes" id="UP001470230"/>
    </source>
</evidence>